<gene>
    <name evidence="1" type="ORF">LK03_01385</name>
</gene>
<sequence length="324" mass="35937">MNTLDNPQLWLQTFRLELSSASSNLYGNARQQAEIRLIAHVHANQPALTPAQLASLTLVMERSDGLYEPLPFNGPGALNWWQTSERDTRFDLMPGPLAASPSNSAPPPPANKLMYVSTSQPGGSSVRLRARIQKDENTVYYTDIGNGFDSHVSLTTVRPPYFGENDYEWQQTIREGDINNVFLHEYSLRLKTLGLSTQSRLEVPGMIRWHTNTLTETYATYVGIAPPGDKTVRYNAAIDVGDRFTPSTRAKTPGNDSMVVVLNGADNIPFNRPGLGHAGPCSINLIDRHGNDHQVLLRFDDGGSALERRSRLMLSYPTRDESAI</sequence>
<reference evidence="1 2" key="1">
    <citation type="submission" date="2014-09" db="EMBL/GenBank/DDBJ databases">
        <authorList>
            <person name="Chan K.-G."/>
        </authorList>
    </citation>
    <scope>NUCLEOTIDE SEQUENCE [LARGE SCALE GENOMIC DNA]</scope>
    <source>
        <strain evidence="1 2">ND07</strain>
    </source>
</reference>
<dbReference type="AlphaFoldDB" id="A0A089WLF2"/>
<evidence type="ECO:0000313" key="2">
    <source>
        <dbReference type="Proteomes" id="UP000029493"/>
    </source>
</evidence>
<evidence type="ECO:0000313" key="1">
    <source>
        <dbReference type="EMBL" id="AIR87969.1"/>
    </source>
</evidence>
<accession>A0A089WLF2</accession>
<organism evidence="1 2">
    <name type="scientific">Pseudomonas cremoricolorata</name>
    <dbReference type="NCBI Taxonomy" id="157783"/>
    <lineage>
        <taxon>Bacteria</taxon>
        <taxon>Pseudomonadati</taxon>
        <taxon>Pseudomonadota</taxon>
        <taxon>Gammaproteobacteria</taxon>
        <taxon>Pseudomonadales</taxon>
        <taxon>Pseudomonadaceae</taxon>
        <taxon>Pseudomonas</taxon>
    </lineage>
</organism>
<dbReference type="KEGG" id="psw:LK03_01385"/>
<keyword evidence="2" id="KW-1185">Reference proteome</keyword>
<dbReference type="Proteomes" id="UP000029493">
    <property type="component" value="Chromosome"/>
</dbReference>
<dbReference type="RefSeq" id="WP_038410752.1">
    <property type="nucleotide sequence ID" value="NZ_CP009455.1"/>
</dbReference>
<dbReference type="OrthoDB" id="6790839at2"/>
<dbReference type="STRING" id="157783.LK03_01385"/>
<protein>
    <submittedName>
        <fullName evidence="1">Uncharacterized protein</fullName>
    </submittedName>
</protein>
<name>A0A089WLF2_9PSED</name>
<dbReference type="EMBL" id="CP009455">
    <property type="protein sequence ID" value="AIR87969.1"/>
    <property type="molecule type" value="Genomic_DNA"/>
</dbReference>
<proteinExistence type="predicted"/>